<name>A0ABU9VNA5_9BACI</name>
<evidence type="ECO:0000313" key="3">
    <source>
        <dbReference type="Proteomes" id="UP001418796"/>
    </source>
</evidence>
<feature type="transmembrane region" description="Helical" evidence="1">
    <location>
        <begin position="9"/>
        <end position="28"/>
    </location>
</feature>
<keyword evidence="1" id="KW-0812">Transmembrane</keyword>
<keyword evidence="3" id="KW-1185">Reference proteome</keyword>
<evidence type="ECO:0000256" key="1">
    <source>
        <dbReference type="SAM" id="Phobius"/>
    </source>
</evidence>
<organism evidence="2 3">
    <name type="scientific">Alkalicoccobacillus gibsonii</name>
    <dbReference type="NCBI Taxonomy" id="79881"/>
    <lineage>
        <taxon>Bacteria</taxon>
        <taxon>Bacillati</taxon>
        <taxon>Bacillota</taxon>
        <taxon>Bacilli</taxon>
        <taxon>Bacillales</taxon>
        <taxon>Bacillaceae</taxon>
        <taxon>Alkalicoccobacillus</taxon>
    </lineage>
</organism>
<dbReference type="EMBL" id="JBCITK010000001">
    <property type="protein sequence ID" value="MEN0645379.1"/>
    <property type="molecule type" value="Genomic_DNA"/>
</dbReference>
<protein>
    <recommendedName>
        <fullName evidence="4">DUF3993 domain-containing protein</fullName>
    </recommendedName>
</protein>
<keyword evidence="1" id="KW-1133">Transmembrane helix</keyword>
<comment type="caution">
    <text evidence="2">The sequence shown here is derived from an EMBL/GenBank/DDBJ whole genome shotgun (WGS) entry which is preliminary data.</text>
</comment>
<dbReference type="RefSeq" id="WP_343131953.1">
    <property type="nucleotide sequence ID" value="NZ_JBCITK010000001.1"/>
</dbReference>
<evidence type="ECO:0000313" key="2">
    <source>
        <dbReference type="EMBL" id="MEN0645379.1"/>
    </source>
</evidence>
<keyword evidence="1" id="KW-0472">Membrane</keyword>
<accession>A0ABU9VNA5</accession>
<sequence>MLKVKKKTIVFSVIITAFISIFATSLFYGQESKASEADASPYEAYKEGTDQRDTLILLQNYYELLKSGEYKVDDLLEYFYEPENISKKTLDSFYQDNGEHFELKLYDLNEPYCYEDETKGDKQVCTVPVYVKYDGLQGDMLLMDAVQLEDESWKIHMKNLEDTKEEGVN</sequence>
<gene>
    <name evidence="2" type="ORF">MKY91_19625</name>
</gene>
<reference evidence="2 3" key="1">
    <citation type="submission" date="2024-03" db="EMBL/GenBank/DDBJ databases">
        <title>Bacilli Hybrid Assemblies.</title>
        <authorList>
            <person name="Kovac J."/>
        </authorList>
    </citation>
    <scope>NUCLEOTIDE SEQUENCE [LARGE SCALE GENOMIC DNA]</scope>
    <source>
        <strain evidence="2 3">FSL R7-0666</strain>
    </source>
</reference>
<dbReference type="Proteomes" id="UP001418796">
    <property type="component" value="Unassembled WGS sequence"/>
</dbReference>
<evidence type="ECO:0008006" key="4">
    <source>
        <dbReference type="Google" id="ProtNLM"/>
    </source>
</evidence>
<proteinExistence type="predicted"/>